<dbReference type="InterPro" id="IPR001881">
    <property type="entry name" value="EGF-like_Ca-bd_dom"/>
</dbReference>
<feature type="domain" description="EGF-like" evidence="6">
    <location>
        <begin position="287"/>
        <end position="329"/>
    </location>
</feature>
<keyword evidence="8" id="KW-1185">Reference proteome</keyword>
<dbReference type="FunFam" id="2.10.25.10:FF:000038">
    <property type="entry name" value="Fibrillin 2"/>
    <property type="match status" value="3"/>
</dbReference>
<dbReference type="Gene3D" id="2.10.25.10">
    <property type="entry name" value="Laminin"/>
    <property type="match status" value="5"/>
</dbReference>
<dbReference type="CDD" id="cd00054">
    <property type="entry name" value="EGF_CA"/>
    <property type="match status" value="4"/>
</dbReference>
<feature type="domain" description="EGF-like" evidence="6">
    <location>
        <begin position="247"/>
        <end position="284"/>
    </location>
</feature>
<sequence length="438" mass="47412">MFSDSFSIQFQVYLCGAGFKGLECIDSCAPSQWFNDCSKNCHCDGGDQCDQETGRCPNGRCSPGWKGAPICDEDEDECELDGICPASQPDCMNTPGSYLCICYEYDEENKRCKGSTLATSTDEKIPVDVVPLQPSFGRKTISSKPLMTRNRFMSTETTRTTMIPTTPRNNTTIASSAIIFTTRSSSTESTISSTPETPSVAKVVEFKALKFKPSVPKCPPCDAHATCREGKCECHSGWRSYLNICVDVDECAESSICGAHAECVNRPGTYDCICEKGYRFIDGSCLDINECREEEACGLILGVECINRPGTYECRCIDGFEGNPQKGCVDVDECAVGLQRCGPHSKCINTVGGYECECLPGFERIAEGAGCTDIDECFLSVCHPAASCANLVGSFSCSCPDGFVGDGMQCHGRVDSALDFRFFSTSSTSNLSLATFLN</sequence>
<name>A0A0D8XG68_DICVI</name>
<feature type="domain" description="EGF-like" evidence="6">
    <location>
        <begin position="330"/>
        <end position="372"/>
    </location>
</feature>
<proteinExistence type="predicted"/>
<reference evidence="8" key="2">
    <citation type="journal article" date="2016" name="Sci. Rep.">
        <title>Dictyocaulus viviparus genome, variome and transcriptome elucidate lungworm biology and support future intervention.</title>
        <authorList>
            <person name="McNulty S.N."/>
            <person name="Strube C."/>
            <person name="Rosa B.A."/>
            <person name="Martin J.C."/>
            <person name="Tyagi R."/>
            <person name="Choi Y.J."/>
            <person name="Wang Q."/>
            <person name="Hallsworth Pepin K."/>
            <person name="Zhang X."/>
            <person name="Ozersky P."/>
            <person name="Wilson R.K."/>
            <person name="Sternberg P.W."/>
            <person name="Gasser R.B."/>
            <person name="Mitreva M."/>
        </authorList>
    </citation>
    <scope>NUCLEOTIDE SEQUENCE [LARGE SCALE GENOMIC DNA]</scope>
    <source>
        <strain evidence="8">HannoverDv2000</strain>
    </source>
</reference>
<feature type="disulfide bond" evidence="5">
    <location>
        <begin position="297"/>
        <end position="314"/>
    </location>
</feature>
<dbReference type="SMART" id="SM00179">
    <property type="entry name" value="EGF_CA"/>
    <property type="match status" value="5"/>
</dbReference>
<dbReference type="SUPFAM" id="SSF57196">
    <property type="entry name" value="EGF/Laminin"/>
    <property type="match status" value="1"/>
</dbReference>
<dbReference type="AlphaFoldDB" id="A0A0D8XG68"/>
<evidence type="ECO:0000256" key="3">
    <source>
        <dbReference type="ARBA" id="ARBA00022737"/>
    </source>
</evidence>
<keyword evidence="4 5" id="KW-1015">Disulfide bond</keyword>
<evidence type="ECO:0000313" key="7">
    <source>
        <dbReference type="EMBL" id="KJH42724.1"/>
    </source>
</evidence>
<evidence type="ECO:0000313" key="8">
    <source>
        <dbReference type="Proteomes" id="UP000053766"/>
    </source>
</evidence>
<dbReference type="PROSITE" id="PS01186">
    <property type="entry name" value="EGF_2"/>
    <property type="match status" value="3"/>
</dbReference>
<comment type="caution">
    <text evidence="5">Lacks conserved residue(s) required for the propagation of feature annotation.</text>
</comment>
<evidence type="ECO:0000256" key="4">
    <source>
        <dbReference type="ARBA" id="ARBA00023157"/>
    </source>
</evidence>
<evidence type="ECO:0000256" key="1">
    <source>
        <dbReference type="ARBA" id="ARBA00022536"/>
    </source>
</evidence>
<evidence type="ECO:0000256" key="5">
    <source>
        <dbReference type="PROSITE-ProRule" id="PRU00076"/>
    </source>
</evidence>
<dbReference type="Pfam" id="PF07645">
    <property type="entry name" value="EGF_CA"/>
    <property type="match status" value="4"/>
</dbReference>
<dbReference type="Gene3D" id="2.170.300.10">
    <property type="entry name" value="Tie2 ligand-binding domain superfamily"/>
    <property type="match status" value="1"/>
</dbReference>
<evidence type="ECO:0000256" key="2">
    <source>
        <dbReference type="ARBA" id="ARBA00022729"/>
    </source>
</evidence>
<feature type="domain" description="EGF-like" evidence="6">
    <location>
        <begin position="373"/>
        <end position="411"/>
    </location>
</feature>
<dbReference type="InterPro" id="IPR018097">
    <property type="entry name" value="EGF_Ca-bd_CS"/>
</dbReference>
<dbReference type="PROSITE" id="PS50026">
    <property type="entry name" value="EGF_3"/>
    <property type="match status" value="4"/>
</dbReference>
<dbReference type="OrthoDB" id="10045365at2759"/>
<evidence type="ECO:0000259" key="6">
    <source>
        <dbReference type="PROSITE" id="PS50026"/>
    </source>
</evidence>
<dbReference type="GO" id="GO:0005509">
    <property type="term" value="F:calcium ion binding"/>
    <property type="evidence" value="ECO:0007669"/>
    <property type="project" value="InterPro"/>
</dbReference>
<dbReference type="Proteomes" id="UP000053766">
    <property type="component" value="Unassembled WGS sequence"/>
</dbReference>
<dbReference type="PANTHER" id="PTHR24039:SF51">
    <property type="entry name" value="NIDOGEN"/>
    <property type="match status" value="1"/>
</dbReference>
<keyword evidence="1 5" id="KW-0245">EGF-like domain</keyword>
<dbReference type="InterPro" id="IPR000742">
    <property type="entry name" value="EGF"/>
</dbReference>
<dbReference type="PROSITE" id="PS00010">
    <property type="entry name" value="ASX_HYDROXYL"/>
    <property type="match status" value="4"/>
</dbReference>
<keyword evidence="2" id="KW-0732">Signal</keyword>
<dbReference type="SUPFAM" id="SSF57184">
    <property type="entry name" value="Growth factor receptor domain"/>
    <property type="match status" value="1"/>
</dbReference>
<keyword evidence="3" id="KW-0677">Repeat</keyword>
<reference evidence="7 8" key="1">
    <citation type="submission" date="2013-11" db="EMBL/GenBank/DDBJ databases">
        <title>Draft genome of the bovine lungworm Dictyocaulus viviparus.</title>
        <authorList>
            <person name="Mitreva M."/>
        </authorList>
    </citation>
    <scope>NUCLEOTIDE SEQUENCE [LARGE SCALE GENOMIC DNA]</scope>
    <source>
        <strain evidence="7 8">HannoverDv2000</strain>
    </source>
</reference>
<accession>A0A0D8XG68</accession>
<dbReference type="PANTHER" id="PTHR24039">
    <property type="entry name" value="FIBRILLIN-RELATED"/>
    <property type="match status" value="1"/>
</dbReference>
<dbReference type="SMART" id="SM00181">
    <property type="entry name" value="EGF"/>
    <property type="match status" value="6"/>
</dbReference>
<dbReference type="PROSITE" id="PS01187">
    <property type="entry name" value="EGF_CA"/>
    <property type="match status" value="3"/>
</dbReference>
<dbReference type="EMBL" id="KN716634">
    <property type="protein sequence ID" value="KJH42724.1"/>
    <property type="molecule type" value="Genomic_DNA"/>
</dbReference>
<dbReference type="Pfam" id="PF12947">
    <property type="entry name" value="EGF_3"/>
    <property type="match status" value="1"/>
</dbReference>
<dbReference type="InterPro" id="IPR049883">
    <property type="entry name" value="NOTCH1_EGF-like"/>
</dbReference>
<dbReference type="InterPro" id="IPR009030">
    <property type="entry name" value="Growth_fac_rcpt_cys_sf"/>
</dbReference>
<protein>
    <submittedName>
        <fullName evidence="7">Calcium binding EGF domain protein</fullName>
    </submittedName>
</protein>
<gene>
    <name evidence="7" type="ORF">DICVIV_11284</name>
</gene>
<organism evidence="7 8">
    <name type="scientific">Dictyocaulus viviparus</name>
    <name type="common">Bovine lungworm</name>
    <dbReference type="NCBI Taxonomy" id="29172"/>
    <lineage>
        <taxon>Eukaryota</taxon>
        <taxon>Metazoa</taxon>
        <taxon>Ecdysozoa</taxon>
        <taxon>Nematoda</taxon>
        <taxon>Chromadorea</taxon>
        <taxon>Rhabditida</taxon>
        <taxon>Rhabditina</taxon>
        <taxon>Rhabditomorpha</taxon>
        <taxon>Strongyloidea</taxon>
        <taxon>Metastrongylidae</taxon>
        <taxon>Dictyocaulus</taxon>
    </lineage>
</organism>
<dbReference type="InterPro" id="IPR024731">
    <property type="entry name" value="NELL2-like_EGF"/>
</dbReference>
<dbReference type="InterPro" id="IPR000152">
    <property type="entry name" value="EGF-type_Asp/Asn_hydroxyl_site"/>
</dbReference>